<dbReference type="RefSeq" id="WP_146100244.1">
    <property type="nucleotide sequence ID" value="NZ_ODAM01000025.1"/>
</dbReference>
<name>A0AB38EBK5_9PSED</name>
<dbReference type="AlphaFoldDB" id="A0AB38EBK5"/>
<organism evidence="1 2">
    <name type="scientific">Pseudomonas syringae pv. persicae</name>
    <dbReference type="NCBI Taxonomy" id="237306"/>
    <lineage>
        <taxon>Bacteria</taxon>
        <taxon>Pseudomonadati</taxon>
        <taxon>Pseudomonadota</taxon>
        <taxon>Gammaproteobacteria</taxon>
        <taxon>Pseudomonadales</taxon>
        <taxon>Pseudomonadaceae</taxon>
        <taxon>Pseudomonas</taxon>
    </lineage>
</organism>
<dbReference type="EMBL" id="ODAM01000025">
    <property type="protein sequence ID" value="SOQ06369.1"/>
    <property type="molecule type" value="Genomic_DNA"/>
</dbReference>
<gene>
    <name evidence="1" type="ORF">NCPPB2254_00790</name>
</gene>
<proteinExistence type="predicted"/>
<evidence type="ECO:0000313" key="2">
    <source>
        <dbReference type="Proteomes" id="UP000237580"/>
    </source>
</evidence>
<protein>
    <submittedName>
        <fullName evidence="1">Uncharacterized protein</fullName>
    </submittedName>
</protein>
<sequence length="227" mass="25156">MANDTVPFLFDDCRQGGATEADSRIQQIRNNRAEAATAWPHMAALAALVAESHGIQPSSRNNAPERNAFSYSNVSPLITRINRFVEDPMFQAVVDVEGGVSRNPGKFRRKTSPERFTAAFAIRHGFPYMFWPLNQTVFGLATSQPENKCLASIRTITGFPPMTEISGVPAYNPAQHATERILFWNLINGYATKVRVTQDLGMLRSTCYAAAASRNLPGTQRYLLKMA</sequence>
<evidence type="ECO:0000313" key="1">
    <source>
        <dbReference type="EMBL" id="SOQ06369.1"/>
    </source>
</evidence>
<reference evidence="1 2" key="1">
    <citation type="submission" date="2017-11" db="EMBL/GenBank/DDBJ databases">
        <authorList>
            <person name="Blom J."/>
        </authorList>
    </citation>
    <scope>NUCLEOTIDE SEQUENCE [LARGE SCALE GENOMIC DNA]</scope>
    <source>
        <strain evidence="1">NCPPB 2254</strain>
    </source>
</reference>
<accession>A0AB38EBK5</accession>
<comment type="caution">
    <text evidence="1">The sequence shown here is derived from an EMBL/GenBank/DDBJ whole genome shotgun (WGS) entry which is preliminary data.</text>
</comment>
<dbReference type="Proteomes" id="UP000237580">
    <property type="component" value="Unassembled WGS sequence"/>
</dbReference>